<evidence type="ECO:0000313" key="1">
    <source>
        <dbReference type="EMBL" id="QHN76172.1"/>
    </source>
</evidence>
<reference evidence="1 2" key="1">
    <citation type="submission" date="2020-01" db="EMBL/GenBank/DDBJ databases">
        <title>Genome sequence of Arachis hypogaea, cultivar Shitouqi.</title>
        <authorList>
            <person name="Zhuang W."/>
            <person name="Chen H."/>
            <person name="Varshney R."/>
            <person name="Wang D."/>
            <person name="Ming R."/>
        </authorList>
    </citation>
    <scope>NUCLEOTIDE SEQUENCE [LARGE SCALE GENOMIC DNA]</scope>
    <source>
        <tissue evidence="1">Young leaf</tissue>
    </source>
</reference>
<dbReference type="Proteomes" id="UP000464620">
    <property type="component" value="Chromosome B09"/>
</dbReference>
<accession>A0A6B9V7L3</accession>
<dbReference type="EMBL" id="CP031001">
    <property type="protein sequence ID" value="QHN76172.1"/>
    <property type="molecule type" value="Genomic_DNA"/>
</dbReference>
<gene>
    <name evidence="1" type="ORF">DS421_19g641530</name>
</gene>
<proteinExistence type="predicted"/>
<sequence length="171" mass="19794">MMQNQKGAGEEMVKNRDVEEMLLHMHRGRLRSRKPVELKRARHDSHPFAASTAAVTVVFSNHTIRNNYSSSPHFFGSATTNHHSYLESASSLSLHNFGDDWRKSRRWTCNVLVEDVRVYNIVDDSSTDDVIFWNNSTKISLLFGIRQSFHAFFYLPILRREKKEEGGGRCH</sequence>
<name>A0A6B9V7L3_ARAHY</name>
<organism evidence="1 2">
    <name type="scientific">Arachis hypogaea</name>
    <name type="common">Peanut</name>
    <dbReference type="NCBI Taxonomy" id="3818"/>
    <lineage>
        <taxon>Eukaryota</taxon>
        <taxon>Viridiplantae</taxon>
        <taxon>Streptophyta</taxon>
        <taxon>Embryophyta</taxon>
        <taxon>Tracheophyta</taxon>
        <taxon>Spermatophyta</taxon>
        <taxon>Magnoliopsida</taxon>
        <taxon>eudicotyledons</taxon>
        <taxon>Gunneridae</taxon>
        <taxon>Pentapetalae</taxon>
        <taxon>rosids</taxon>
        <taxon>fabids</taxon>
        <taxon>Fabales</taxon>
        <taxon>Fabaceae</taxon>
        <taxon>Papilionoideae</taxon>
        <taxon>50 kb inversion clade</taxon>
        <taxon>dalbergioids sensu lato</taxon>
        <taxon>Dalbergieae</taxon>
        <taxon>Pterocarpus clade</taxon>
        <taxon>Arachis</taxon>
    </lineage>
</organism>
<evidence type="ECO:0000313" key="2">
    <source>
        <dbReference type="Proteomes" id="UP000464620"/>
    </source>
</evidence>
<dbReference type="AlphaFoldDB" id="A0A6B9V7L3"/>
<protein>
    <submittedName>
        <fullName evidence="1">Uncharacterized protein</fullName>
    </submittedName>
</protein>